<feature type="region of interest" description="Disordered" evidence="1">
    <location>
        <begin position="68"/>
        <end position="94"/>
    </location>
</feature>
<name>A0ABP0Y4U8_9ROSI</name>
<gene>
    <name evidence="2" type="ORF">CITCOLO1_LOCUS7229</name>
</gene>
<organism evidence="2 3">
    <name type="scientific">Citrullus colocynthis</name>
    <name type="common">colocynth</name>
    <dbReference type="NCBI Taxonomy" id="252529"/>
    <lineage>
        <taxon>Eukaryota</taxon>
        <taxon>Viridiplantae</taxon>
        <taxon>Streptophyta</taxon>
        <taxon>Embryophyta</taxon>
        <taxon>Tracheophyta</taxon>
        <taxon>Spermatophyta</taxon>
        <taxon>Magnoliopsida</taxon>
        <taxon>eudicotyledons</taxon>
        <taxon>Gunneridae</taxon>
        <taxon>Pentapetalae</taxon>
        <taxon>rosids</taxon>
        <taxon>fabids</taxon>
        <taxon>Cucurbitales</taxon>
        <taxon>Cucurbitaceae</taxon>
        <taxon>Benincaseae</taxon>
        <taxon>Citrullus</taxon>
    </lineage>
</organism>
<keyword evidence="3" id="KW-1185">Reference proteome</keyword>
<dbReference type="Proteomes" id="UP001642487">
    <property type="component" value="Chromosome 2"/>
</dbReference>
<evidence type="ECO:0000256" key="1">
    <source>
        <dbReference type="SAM" id="MobiDB-lite"/>
    </source>
</evidence>
<dbReference type="EMBL" id="OZ021736">
    <property type="protein sequence ID" value="CAK9315433.1"/>
    <property type="molecule type" value="Genomic_DNA"/>
</dbReference>
<evidence type="ECO:0000313" key="2">
    <source>
        <dbReference type="EMBL" id="CAK9315433.1"/>
    </source>
</evidence>
<proteinExistence type="predicted"/>
<reference evidence="2 3" key="1">
    <citation type="submission" date="2024-03" db="EMBL/GenBank/DDBJ databases">
        <authorList>
            <person name="Gkanogiannis A."/>
            <person name="Becerra Lopez-Lavalle L."/>
        </authorList>
    </citation>
    <scope>NUCLEOTIDE SEQUENCE [LARGE SCALE GENOMIC DNA]</scope>
</reference>
<sequence>MGKSTTQFDLPPIHKDWFDEDLISMTDLRDEESITIDEHDVLASTKLNEEQKVSYDIIMERIESNKALSIPSSPSSKIGNSISSHPFSSSSSSLCLSFSNFHRIAED</sequence>
<feature type="compositionally biased region" description="Low complexity" evidence="1">
    <location>
        <begin position="69"/>
        <end position="94"/>
    </location>
</feature>
<evidence type="ECO:0000313" key="3">
    <source>
        <dbReference type="Proteomes" id="UP001642487"/>
    </source>
</evidence>
<accession>A0ABP0Y4U8</accession>
<protein>
    <submittedName>
        <fullName evidence="2">Uncharacterized protein</fullName>
    </submittedName>
</protein>